<dbReference type="Gene3D" id="3.30.465.10">
    <property type="match status" value="1"/>
</dbReference>
<keyword evidence="4 10" id="KW-0812">Transmembrane</keyword>
<organism evidence="14 15">
    <name type="scientific">Nesterenkonia flava</name>
    <dbReference type="NCBI Taxonomy" id="469799"/>
    <lineage>
        <taxon>Bacteria</taxon>
        <taxon>Bacillati</taxon>
        <taxon>Actinomycetota</taxon>
        <taxon>Actinomycetes</taxon>
        <taxon>Micrococcales</taxon>
        <taxon>Micrococcaceae</taxon>
        <taxon>Nesterenkonia</taxon>
    </lineage>
</organism>
<evidence type="ECO:0000256" key="8">
    <source>
        <dbReference type="ARBA" id="ARBA00023136"/>
    </source>
</evidence>
<comment type="similarity">
    <text evidence="2">Belongs to the UPF0053 family.</text>
</comment>
<gene>
    <name evidence="14" type="ORF">RH857_11250</name>
</gene>
<evidence type="ECO:0000256" key="3">
    <source>
        <dbReference type="ARBA" id="ARBA00022475"/>
    </source>
</evidence>
<comment type="subcellular location">
    <subcellularLocation>
        <location evidence="1">Cell membrane</location>
        <topology evidence="1">Multi-pass membrane protein</topology>
    </subcellularLocation>
</comment>
<dbReference type="InterPro" id="IPR005170">
    <property type="entry name" value="Transptr-assoc_dom"/>
</dbReference>
<dbReference type="InterPro" id="IPR036318">
    <property type="entry name" value="FAD-bd_PCMH-like_sf"/>
</dbReference>
<dbReference type="RefSeq" id="WP_310538070.1">
    <property type="nucleotide sequence ID" value="NZ_BAAAOC010000078.1"/>
</dbReference>
<keyword evidence="6 10" id="KW-1133">Transmembrane helix</keyword>
<protein>
    <submittedName>
        <fullName evidence="14">Hemolysin family protein</fullName>
    </submittedName>
</protein>
<keyword evidence="15" id="KW-1185">Reference proteome</keyword>
<proteinExistence type="inferred from homology"/>
<keyword evidence="7 9" id="KW-0129">CBS domain</keyword>
<feature type="domain" description="CNNM transmembrane" evidence="13">
    <location>
        <begin position="3"/>
        <end position="206"/>
    </location>
</feature>
<feature type="transmembrane region" description="Helical" evidence="11">
    <location>
        <begin position="62"/>
        <end position="82"/>
    </location>
</feature>
<dbReference type="PROSITE" id="PS51371">
    <property type="entry name" value="CBS"/>
    <property type="match status" value="2"/>
</dbReference>
<dbReference type="InterPro" id="IPR046342">
    <property type="entry name" value="CBS_dom_sf"/>
</dbReference>
<evidence type="ECO:0000256" key="10">
    <source>
        <dbReference type="PROSITE-ProRule" id="PRU01193"/>
    </source>
</evidence>
<dbReference type="SMART" id="SM01091">
    <property type="entry name" value="CorC_HlyC"/>
    <property type="match status" value="1"/>
</dbReference>
<dbReference type="PANTHER" id="PTHR43099:SF6">
    <property type="entry name" value="UPF0053 PROTEIN RV1842C"/>
    <property type="match status" value="1"/>
</dbReference>
<accession>A0ABU1FX20</accession>
<dbReference type="Gene3D" id="3.10.580.10">
    <property type="entry name" value="CBS-domain"/>
    <property type="match status" value="1"/>
</dbReference>
<name>A0ABU1FX20_9MICC</name>
<dbReference type="SMART" id="SM00116">
    <property type="entry name" value="CBS"/>
    <property type="match status" value="2"/>
</dbReference>
<dbReference type="InterPro" id="IPR044751">
    <property type="entry name" value="Ion_transp-like_CBS"/>
</dbReference>
<keyword evidence="8 10" id="KW-0472">Membrane</keyword>
<feature type="transmembrane region" description="Helical" evidence="11">
    <location>
        <begin position="143"/>
        <end position="161"/>
    </location>
</feature>
<evidence type="ECO:0000313" key="15">
    <source>
        <dbReference type="Proteomes" id="UP001260872"/>
    </source>
</evidence>
<feature type="domain" description="CBS" evidence="12">
    <location>
        <begin position="225"/>
        <end position="283"/>
    </location>
</feature>
<evidence type="ECO:0000259" key="13">
    <source>
        <dbReference type="PROSITE" id="PS51846"/>
    </source>
</evidence>
<feature type="transmembrane region" description="Helical" evidence="11">
    <location>
        <begin position="102"/>
        <end position="123"/>
    </location>
</feature>
<dbReference type="PROSITE" id="PS51846">
    <property type="entry name" value="CNNM"/>
    <property type="match status" value="1"/>
</dbReference>
<evidence type="ECO:0000313" key="14">
    <source>
        <dbReference type="EMBL" id="MDR5712698.1"/>
    </source>
</evidence>
<evidence type="ECO:0000256" key="9">
    <source>
        <dbReference type="PROSITE-ProRule" id="PRU00703"/>
    </source>
</evidence>
<dbReference type="Pfam" id="PF00571">
    <property type="entry name" value="CBS"/>
    <property type="match status" value="2"/>
</dbReference>
<evidence type="ECO:0000256" key="5">
    <source>
        <dbReference type="ARBA" id="ARBA00022737"/>
    </source>
</evidence>
<dbReference type="CDD" id="cd04590">
    <property type="entry name" value="CBS_pair_CorC_HlyC_assoc"/>
    <property type="match status" value="1"/>
</dbReference>
<dbReference type="EMBL" id="JAVKGT010000033">
    <property type="protein sequence ID" value="MDR5712698.1"/>
    <property type="molecule type" value="Genomic_DNA"/>
</dbReference>
<evidence type="ECO:0000256" key="1">
    <source>
        <dbReference type="ARBA" id="ARBA00004651"/>
    </source>
</evidence>
<dbReference type="InterPro" id="IPR000644">
    <property type="entry name" value="CBS_dom"/>
</dbReference>
<evidence type="ECO:0000256" key="4">
    <source>
        <dbReference type="ARBA" id="ARBA00022692"/>
    </source>
</evidence>
<sequence length="453" mass="49297">MITALLLLLGCLLILVIIAANGYFVAQEFAYMSVDRNRLRAMAEGGDQAAQRALDVTRRTSFMLSGAQLGITVTGLLVGYVAEPLVGEGLGSLLGRAGVPAALSITVGTVLALTVSTVVQMIFGELFPKNYAIANPVPLALGLARSTKIYLSVFGWLITIFDKAANGLLRILRIEPVHDVESSATVKDLEHIVTSSHDSGDLPDELFLALDRVLDFPDHDVEHAMVPRSRTGYVHPRTTLGEVRAMMAQEHTRYPVVDEEDEPIGIVHLIDLLGTELDDDAAVTELMRKPVIVPTLMPLPEAVRLLRAESAQMACVIDEYGGFTGVVTMEDLAEEVLGEITDEHDTEEPAGIEAHGDAQWQVDGDLHLDEVERVIGHSIPEGDYETLSGLLIAQQGALLEEGQTVRVELPADPSDYAEETVPQRWLEITVTSVDRHVPESVRVVLHEKEGEDK</sequence>
<dbReference type="Proteomes" id="UP001260872">
    <property type="component" value="Unassembled WGS sequence"/>
</dbReference>
<evidence type="ECO:0000256" key="6">
    <source>
        <dbReference type="ARBA" id="ARBA00022989"/>
    </source>
</evidence>
<evidence type="ECO:0000256" key="11">
    <source>
        <dbReference type="SAM" id="Phobius"/>
    </source>
</evidence>
<dbReference type="InterPro" id="IPR051676">
    <property type="entry name" value="UPF0053_domain"/>
</dbReference>
<dbReference type="PANTHER" id="PTHR43099">
    <property type="entry name" value="UPF0053 PROTEIN YRKA"/>
    <property type="match status" value="1"/>
</dbReference>
<dbReference type="SUPFAM" id="SSF56176">
    <property type="entry name" value="FAD-binding/transporter-associated domain-like"/>
    <property type="match status" value="1"/>
</dbReference>
<dbReference type="Pfam" id="PF01595">
    <property type="entry name" value="CNNM"/>
    <property type="match status" value="1"/>
</dbReference>
<evidence type="ECO:0000259" key="12">
    <source>
        <dbReference type="PROSITE" id="PS51371"/>
    </source>
</evidence>
<dbReference type="InterPro" id="IPR016169">
    <property type="entry name" value="FAD-bd_PCMH_sub2"/>
</dbReference>
<evidence type="ECO:0000256" key="7">
    <source>
        <dbReference type="ARBA" id="ARBA00023122"/>
    </source>
</evidence>
<keyword evidence="3" id="KW-1003">Cell membrane</keyword>
<evidence type="ECO:0000256" key="2">
    <source>
        <dbReference type="ARBA" id="ARBA00006337"/>
    </source>
</evidence>
<feature type="domain" description="CBS" evidence="12">
    <location>
        <begin position="286"/>
        <end position="343"/>
    </location>
</feature>
<dbReference type="SUPFAM" id="SSF54631">
    <property type="entry name" value="CBS-domain pair"/>
    <property type="match status" value="1"/>
</dbReference>
<keyword evidence="5" id="KW-0677">Repeat</keyword>
<dbReference type="InterPro" id="IPR002550">
    <property type="entry name" value="CNNM"/>
</dbReference>
<comment type="caution">
    <text evidence="14">The sequence shown here is derived from an EMBL/GenBank/DDBJ whole genome shotgun (WGS) entry which is preliminary data.</text>
</comment>
<reference evidence="15" key="1">
    <citation type="submission" date="2023-07" db="EMBL/GenBank/DDBJ databases">
        <title>Description of three actinobacteria isolated from air of manufacturing shop in a pharmaceutical factory.</title>
        <authorList>
            <person name="Zhang D.-F."/>
        </authorList>
    </citation>
    <scope>NUCLEOTIDE SEQUENCE [LARGE SCALE GENOMIC DNA]</scope>
    <source>
        <strain evidence="15">CCTCC AB 207010</strain>
    </source>
</reference>
<dbReference type="Pfam" id="PF03471">
    <property type="entry name" value="CorC_HlyC"/>
    <property type="match status" value="1"/>
</dbReference>